<feature type="transmembrane region" description="Helical" evidence="1">
    <location>
        <begin position="89"/>
        <end position="111"/>
    </location>
</feature>
<keyword evidence="1" id="KW-1133">Transmembrane helix</keyword>
<proteinExistence type="predicted"/>
<gene>
    <name evidence="2" type="ORF">SPHA_37233</name>
</gene>
<name>A0A812CJR6_ACAPH</name>
<evidence type="ECO:0000256" key="1">
    <source>
        <dbReference type="SAM" id="Phobius"/>
    </source>
</evidence>
<dbReference type="Proteomes" id="UP000597762">
    <property type="component" value="Unassembled WGS sequence"/>
</dbReference>
<evidence type="ECO:0000313" key="2">
    <source>
        <dbReference type="EMBL" id="CAE1271487.1"/>
    </source>
</evidence>
<keyword evidence="1" id="KW-0472">Membrane</keyword>
<dbReference type="EMBL" id="CAHIKZ030001657">
    <property type="protein sequence ID" value="CAE1271487.1"/>
    <property type="molecule type" value="Genomic_DNA"/>
</dbReference>
<dbReference type="AlphaFoldDB" id="A0A812CJR6"/>
<keyword evidence="3" id="KW-1185">Reference proteome</keyword>
<feature type="transmembrane region" description="Helical" evidence="1">
    <location>
        <begin position="39"/>
        <end position="59"/>
    </location>
</feature>
<protein>
    <submittedName>
        <fullName evidence="2">OLFR</fullName>
    </submittedName>
</protein>
<feature type="transmembrane region" description="Helical" evidence="1">
    <location>
        <begin position="66"/>
        <end position="83"/>
    </location>
</feature>
<evidence type="ECO:0000313" key="3">
    <source>
        <dbReference type="Proteomes" id="UP000597762"/>
    </source>
</evidence>
<comment type="caution">
    <text evidence="2">The sequence shown here is derived from an EMBL/GenBank/DDBJ whole genome shotgun (WGS) entry which is preliminary data.</text>
</comment>
<reference evidence="2" key="1">
    <citation type="submission" date="2021-01" db="EMBL/GenBank/DDBJ databases">
        <authorList>
            <person name="Li R."/>
            <person name="Bekaert M."/>
        </authorList>
    </citation>
    <scope>NUCLEOTIDE SEQUENCE</scope>
    <source>
        <strain evidence="2">Farmed</strain>
    </source>
</reference>
<feature type="transmembrane region" description="Helical" evidence="1">
    <location>
        <begin position="132"/>
        <end position="156"/>
    </location>
</feature>
<organism evidence="2 3">
    <name type="scientific">Acanthosepion pharaonis</name>
    <name type="common">Pharaoh cuttlefish</name>
    <name type="synonym">Sepia pharaonis</name>
    <dbReference type="NCBI Taxonomy" id="158019"/>
    <lineage>
        <taxon>Eukaryota</taxon>
        <taxon>Metazoa</taxon>
        <taxon>Spiralia</taxon>
        <taxon>Lophotrochozoa</taxon>
        <taxon>Mollusca</taxon>
        <taxon>Cephalopoda</taxon>
        <taxon>Coleoidea</taxon>
        <taxon>Decapodiformes</taxon>
        <taxon>Sepiida</taxon>
        <taxon>Sepiina</taxon>
        <taxon>Sepiidae</taxon>
        <taxon>Acanthosepion</taxon>
    </lineage>
</organism>
<sequence length="160" mass="18842">MQELIKKRFNGVSLILLSILPLNHSLLHSNICLFSFPYSIIAFNILVFPFNFSFLYSILPPLLKSFVYSIYLFSLSLFFNPPFHFFFLLSIFISSSFQSFCFSFQSFICFYNSFSSFHSLNSFQSFDSVCQVFYLFLFIFSFFSLFSFNILTLSFFSCSF</sequence>
<keyword evidence="1" id="KW-0812">Transmembrane</keyword>
<accession>A0A812CJR6</accession>